<keyword evidence="5" id="KW-1185">Reference proteome</keyword>
<comment type="pathway">
    <text evidence="1">Metabolic intermediate biosynthesis; chorismate biosynthesis; chorismate from D-erythrose 4-phosphate and phosphoenolpyruvate: step 4/7.</text>
</comment>
<feature type="domain" description="Shikimate dehydrogenase substrate binding N-terminal" evidence="3">
    <location>
        <begin position="20"/>
        <end position="101"/>
    </location>
</feature>
<comment type="caution">
    <text evidence="4">The sequence shown here is derived from an EMBL/GenBank/DDBJ whole genome shotgun (WGS) entry which is preliminary data.</text>
</comment>
<dbReference type="InterPro" id="IPR046346">
    <property type="entry name" value="Aminoacid_DH-like_N_sf"/>
</dbReference>
<dbReference type="Proteomes" id="UP000320235">
    <property type="component" value="Unassembled WGS sequence"/>
</dbReference>
<evidence type="ECO:0000259" key="3">
    <source>
        <dbReference type="Pfam" id="PF08501"/>
    </source>
</evidence>
<organism evidence="4 5">
    <name type="scientific">Microbacterium kyungheense</name>
    <dbReference type="NCBI Taxonomy" id="1263636"/>
    <lineage>
        <taxon>Bacteria</taxon>
        <taxon>Bacillati</taxon>
        <taxon>Actinomycetota</taxon>
        <taxon>Actinomycetes</taxon>
        <taxon>Micrococcales</taxon>
        <taxon>Microbacteriaceae</taxon>
        <taxon>Microbacterium</taxon>
    </lineage>
</organism>
<dbReference type="InterPro" id="IPR022893">
    <property type="entry name" value="Shikimate_DH_fam"/>
</dbReference>
<dbReference type="GO" id="GO:0005829">
    <property type="term" value="C:cytosol"/>
    <property type="evidence" value="ECO:0007669"/>
    <property type="project" value="TreeGrafter"/>
</dbReference>
<dbReference type="InterPro" id="IPR013708">
    <property type="entry name" value="Shikimate_DH-bd_N"/>
</dbReference>
<keyword evidence="2" id="KW-0028">Amino-acid biosynthesis</keyword>
<reference evidence="4 5" key="1">
    <citation type="submission" date="2019-06" db="EMBL/GenBank/DDBJ databases">
        <title>Sequencing the genomes of 1000 actinobacteria strains.</title>
        <authorList>
            <person name="Klenk H.-P."/>
        </authorList>
    </citation>
    <scope>NUCLEOTIDE SEQUENCE [LARGE SCALE GENOMIC DNA]</scope>
    <source>
        <strain evidence="4 5">DSM 105492</strain>
    </source>
</reference>
<dbReference type="GO" id="GO:0009423">
    <property type="term" value="P:chorismate biosynthetic process"/>
    <property type="evidence" value="ECO:0007669"/>
    <property type="project" value="TreeGrafter"/>
</dbReference>
<dbReference type="RefSeq" id="WP_141894538.1">
    <property type="nucleotide sequence ID" value="NZ_BAABLH010000005.1"/>
</dbReference>
<dbReference type="EMBL" id="VFPE01000002">
    <property type="protein sequence ID" value="TQM28298.1"/>
    <property type="molecule type" value="Genomic_DNA"/>
</dbReference>
<dbReference type="PANTHER" id="PTHR21089">
    <property type="entry name" value="SHIKIMATE DEHYDROGENASE"/>
    <property type="match status" value="1"/>
</dbReference>
<dbReference type="GO" id="GO:0009073">
    <property type="term" value="P:aromatic amino acid family biosynthetic process"/>
    <property type="evidence" value="ECO:0007669"/>
    <property type="project" value="UniProtKB-KW"/>
</dbReference>
<dbReference type="SUPFAM" id="SSF53223">
    <property type="entry name" value="Aminoacid dehydrogenase-like, N-terminal domain"/>
    <property type="match status" value="1"/>
</dbReference>
<protein>
    <submittedName>
        <fullName evidence="4">Shikimate dehydrogenase</fullName>
    </submittedName>
</protein>
<dbReference type="InterPro" id="IPR036291">
    <property type="entry name" value="NAD(P)-bd_dom_sf"/>
</dbReference>
<evidence type="ECO:0000313" key="4">
    <source>
        <dbReference type="EMBL" id="TQM28298.1"/>
    </source>
</evidence>
<dbReference type="GO" id="GO:0004764">
    <property type="term" value="F:shikimate 3-dehydrogenase (NADP+) activity"/>
    <property type="evidence" value="ECO:0007669"/>
    <property type="project" value="InterPro"/>
</dbReference>
<evidence type="ECO:0000256" key="1">
    <source>
        <dbReference type="ARBA" id="ARBA00004871"/>
    </source>
</evidence>
<evidence type="ECO:0000256" key="2">
    <source>
        <dbReference type="ARBA" id="ARBA00023141"/>
    </source>
</evidence>
<sequence length="292" mass="29918">MVLGAPGLGVLNPAAARLEVWGDPIAHSRSPQLHAAAYEVLGLDWSYGRRRVDEQSFGAELAGLDDTWRGLSLTMPLKGVARAAAAGLDRRAQLTGAVNTLLLDPDGPRGFNTDVGGIVRSLADDGLTAVPRARIIGAGATATSALVALGELGAAAVEVVARRPEAVEPLTALGGRIGVQVTAASFTASTFQEVPLTIATLPGDAPVGDAAADALAQSGGLLLDVVYGHWPTALSAAWDRAGAPARSGLGMLLHQALLQVRIFRHGDADTALDAEDRVLEAMRQALEGPAAA</sequence>
<dbReference type="Gene3D" id="3.40.50.720">
    <property type="entry name" value="NAD(P)-binding Rossmann-like Domain"/>
    <property type="match status" value="1"/>
</dbReference>
<evidence type="ECO:0000313" key="5">
    <source>
        <dbReference type="Proteomes" id="UP000320235"/>
    </source>
</evidence>
<dbReference type="Pfam" id="PF08501">
    <property type="entry name" value="Shikimate_dh_N"/>
    <property type="match status" value="1"/>
</dbReference>
<name>A0A543F3A6_9MICO</name>
<dbReference type="GO" id="GO:0019632">
    <property type="term" value="P:shikimate metabolic process"/>
    <property type="evidence" value="ECO:0007669"/>
    <property type="project" value="TreeGrafter"/>
</dbReference>
<dbReference type="SUPFAM" id="SSF51735">
    <property type="entry name" value="NAD(P)-binding Rossmann-fold domains"/>
    <property type="match status" value="1"/>
</dbReference>
<dbReference type="AlphaFoldDB" id="A0A543F3A6"/>
<dbReference type="OrthoDB" id="9776868at2"/>
<keyword evidence="2" id="KW-0057">Aromatic amino acid biosynthesis</keyword>
<dbReference type="GO" id="GO:0050661">
    <property type="term" value="F:NADP binding"/>
    <property type="evidence" value="ECO:0007669"/>
    <property type="project" value="TreeGrafter"/>
</dbReference>
<gene>
    <name evidence="4" type="ORF">FB391_2361</name>
</gene>
<dbReference type="Gene3D" id="3.40.50.10860">
    <property type="entry name" value="Leucine Dehydrogenase, chain A, domain 1"/>
    <property type="match status" value="1"/>
</dbReference>
<accession>A0A543F3A6</accession>
<proteinExistence type="predicted"/>
<dbReference type="PANTHER" id="PTHR21089:SF1">
    <property type="entry name" value="BIFUNCTIONAL 3-DEHYDROQUINATE DEHYDRATASE_SHIKIMATE DEHYDROGENASE, CHLOROPLASTIC"/>
    <property type="match status" value="1"/>
</dbReference>